<dbReference type="Proteomes" id="UP000814033">
    <property type="component" value="Unassembled WGS sequence"/>
</dbReference>
<proteinExistence type="predicted"/>
<evidence type="ECO:0000313" key="2">
    <source>
        <dbReference type="Proteomes" id="UP000814033"/>
    </source>
</evidence>
<sequence>MDRNSAKGNHPAAHLPPPPYHPQWSAHPGGPSYQAEHRVHPHPPIFHAQYPVRGVSSYAPPPRAHRHSPMLGEPPRSVDQHYPPMMPGPSAAYPGPSAHPPELRAHYPTPETSGPVAHSPAHRAHHPPPVGGPPTPGNVHAHPGAASHLGRRAIGVLEAADQVQTSYRRMQSMIDAQRIQKAEEEEQLKTALGALQQTFRELEKKLGAPEELEEDATGWEELSLCEKVKRIHCRLAERFEILSDADAAMPDPPVMHNVGTSPMPQPRKDYASAAIGPQTPRRVTPQPMLLDAVVSPMQLARAEAAIDPRTPSPMPALKRYQTAATTPLRSLSQMDMMADFGEPHLPSTVREEANSMREARVFASTPLVYPSPPFVDNYSPAPLTPAKWGMQTGSAASSRRSSESPPQRTWFRRCIRAFC</sequence>
<accession>A0ACB8RL99</accession>
<gene>
    <name evidence="1" type="ORF">FA95DRAFT_184630</name>
</gene>
<organism evidence="1 2">
    <name type="scientific">Auriscalpium vulgare</name>
    <dbReference type="NCBI Taxonomy" id="40419"/>
    <lineage>
        <taxon>Eukaryota</taxon>
        <taxon>Fungi</taxon>
        <taxon>Dikarya</taxon>
        <taxon>Basidiomycota</taxon>
        <taxon>Agaricomycotina</taxon>
        <taxon>Agaricomycetes</taxon>
        <taxon>Russulales</taxon>
        <taxon>Auriscalpiaceae</taxon>
        <taxon>Auriscalpium</taxon>
    </lineage>
</organism>
<protein>
    <submittedName>
        <fullName evidence="1">Uncharacterized protein</fullName>
    </submittedName>
</protein>
<comment type="caution">
    <text evidence="1">The sequence shown here is derived from an EMBL/GenBank/DDBJ whole genome shotgun (WGS) entry which is preliminary data.</text>
</comment>
<reference evidence="1" key="1">
    <citation type="submission" date="2021-02" db="EMBL/GenBank/DDBJ databases">
        <authorList>
            <consortium name="DOE Joint Genome Institute"/>
            <person name="Ahrendt S."/>
            <person name="Looney B.P."/>
            <person name="Miyauchi S."/>
            <person name="Morin E."/>
            <person name="Drula E."/>
            <person name="Courty P.E."/>
            <person name="Chicoki N."/>
            <person name="Fauchery L."/>
            <person name="Kohler A."/>
            <person name="Kuo A."/>
            <person name="Labutti K."/>
            <person name="Pangilinan J."/>
            <person name="Lipzen A."/>
            <person name="Riley R."/>
            <person name="Andreopoulos W."/>
            <person name="He G."/>
            <person name="Johnson J."/>
            <person name="Barry K.W."/>
            <person name="Grigoriev I.V."/>
            <person name="Nagy L."/>
            <person name="Hibbett D."/>
            <person name="Henrissat B."/>
            <person name="Matheny P.B."/>
            <person name="Labbe J."/>
            <person name="Martin F."/>
        </authorList>
    </citation>
    <scope>NUCLEOTIDE SEQUENCE</scope>
    <source>
        <strain evidence="1">FP105234-sp</strain>
    </source>
</reference>
<reference evidence="1" key="2">
    <citation type="journal article" date="2022" name="New Phytol.">
        <title>Evolutionary transition to the ectomycorrhizal habit in the genomes of a hyperdiverse lineage of mushroom-forming fungi.</title>
        <authorList>
            <person name="Looney B."/>
            <person name="Miyauchi S."/>
            <person name="Morin E."/>
            <person name="Drula E."/>
            <person name="Courty P.E."/>
            <person name="Kohler A."/>
            <person name="Kuo A."/>
            <person name="LaButti K."/>
            <person name="Pangilinan J."/>
            <person name="Lipzen A."/>
            <person name="Riley R."/>
            <person name="Andreopoulos W."/>
            <person name="He G."/>
            <person name="Johnson J."/>
            <person name="Nolan M."/>
            <person name="Tritt A."/>
            <person name="Barry K.W."/>
            <person name="Grigoriev I.V."/>
            <person name="Nagy L.G."/>
            <person name="Hibbett D."/>
            <person name="Henrissat B."/>
            <person name="Matheny P.B."/>
            <person name="Labbe J."/>
            <person name="Martin F.M."/>
        </authorList>
    </citation>
    <scope>NUCLEOTIDE SEQUENCE</scope>
    <source>
        <strain evidence="1">FP105234-sp</strain>
    </source>
</reference>
<dbReference type="EMBL" id="MU275966">
    <property type="protein sequence ID" value="KAI0044944.1"/>
    <property type="molecule type" value="Genomic_DNA"/>
</dbReference>
<keyword evidence="2" id="KW-1185">Reference proteome</keyword>
<evidence type="ECO:0000313" key="1">
    <source>
        <dbReference type="EMBL" id="KAI0044944.1"/>
    </source>
</evidence>
<name>A0ACB8RL99_9AGAM</name>